<dbReference type="Proteomes" id="UP001422759">
    <property type="component" value="Unassembled WGS sequence"/>
</dbReference>
<keyword evidence="2" id="KW-1185">Reference proteome</keyword>
<gene>
    <name evidence="1" type="ORF">GCM10009760_18790</name>
</gene>
<sequence length="72" mass="8087">MVALLDYAGAAEVLGLPETWLRRNIRRIPHEKYGKYVRFGEQHLQAIRAMHEVQPAGRPASGPADLVPRGVR</sequence>
<evidence type="ECO:0008006" key="3">
    <source>
        <dbReference type="Google" id="ProtNLM"/>
    </source>
</evidence>
<comment type="caution">
    <text evidence="1">The sequence shown here is derived from an EMBL/GenBank/DDBJ whole genome shotgun (WGS) entry which is preliminary data.</text>
</comment>
<protein>
    <recommendedName>
        <fullName evidence="3">DNA-binding protein</fullName>
    </recommendedName>
</protein>
<accession>A0ABN2Z7B8</accession>
<reference evidence="1 2" key="1">
    <citation type="journal article" date="2019" name="Int. J. Syst. Evol. Microbiol.">
        <title>The Global Catalogue of Microorganisms (GCM) 10K type strain sequencing project: providing services to taxonomists for standard genome sequencing and annotation.</title>
        <authorList>
            <consortium name="The Broad Institute Genomics Platform"/>
            <consortium name="The Broad Institute Genome Sequencing Center for Infectious Disease"/>
            <person name="Wu L."/>
            <person name="Ma J."/>
        </authorList>
    </citation>
    <scope>NUCLEOTIDE SEQUENCE [LARGE SCALE GENOMIC DNA]</scope>
    <source>
        <strain evidence="1 2">JCM 14560</strain>
    </source>
</reference>
<dbReference type="RefSeq" id="WP_344462801.1">
    <property type="nucleotide sequence ID" value="NZ_BAAANT010000008.1"/>
</dbReference>
<evidence type="ECO:0000313" key="1">
    <source>
        <dbReference type="EMBL" id="GAA2137899.1"/>
    </source>
</evidence>
<proteinExistence type="predicted"/>
<dbReference type="EMBL" id="BAAANT010000008">
    <property type="protein sequence ID" value="GAA2137899.1"/>
    <property type="molecule type" value="Genomic_DNA"/>
</dbReference>
<name>A0ABN2Z7B8_9ACTN</name>
<organism evidence="1 2">
    <name type="scientific">Kitasatospora kazusensis</name>
    <dbReference type="NCBI Taxonomy" id="407974"/>
    <lineage>
        <taxon>Bacteria</taxon>
        <taxon>Bacillati</taxon>
        <taxon>Actinomycetota</taxon>
        <taxon>Actinomycetes</taxon>
        <taxon>Kitasatosporales</taxon>
        <taxon>Streptomycetaceae</taxon>
        <taxon>Kitasatospora</taxon>
    </lineage>
</organism>
<evidence type="ECO:0000313" key="2">
    <source>
        <dbReference type="Proteomes" id="UP001422759"/>
    </source>
</evidence>